<dbReference type="EMBL" id="JBANBB010000002">
    <property type="protein sequence ID" value="MEK0307093.1"/>
    <property type="molecule type" value="Genomic_DNA"/>
</dbReference>
<proteinExistence type="predicted"/>
<evidence type="ECO:0000259" key="1">
    <source>
        <dbReference type="Pfam" id="PF12706"/>
    </source>
</evidence>
<dbReference type="InterPro" id="IPR001279">
    <property type="entry name" value="Metallo-B-lactamas"/>
</dbReference>
<accession>A0ABU8ZPB7</accession>
<dbReference type="SUPFAM" id="SSF56281">
    <property type="entry name" value="Metallo-hydrolase/oxidoreductase"/>
    <property type="match status" value="1"/>
</dbReference>
<dbReference type="InterPro" id="IPR036866">
    <property type="entry name" value="RibonucZ/Hydroxyglut_hydro"/>
</dbReference>
<keyword evidence="3" id="KW-1185">Reference proteome</keyword>
<organism evidence="2 3">
    <name type="scientific">Bifidobacterium favimelis</name>
    <dbReference type="NCBI Taxonomy" id="3122979"/>
    <lineage>
        <taxon>Bacteria</taxon>
        <taxon>Bacillati</taxon>
        <taxon>Actinomycetota</taxon>
        <taxon>Actinomycetes</taxon>
        <taxon>Bifidobacteriales</taxon>
        <taxon>Bifidobacteriaceae</taxon>
        <taxon>Bifidobacterium</taxon>
    </lineage>
</organism>
<protein>
    <submittedName>
        <fullName evidence="2">MBL fold metallo-hydrolase</fullName>
    </submittedName>
</protein>
<gene>
    <name evidence="2" type="ORF">V8P97_06430</name>
</gene>
<evidence type="ECO:0000313" key="3">
    <source>
        <dbReference type="Proteomes" id="UP001373159"/>
    </source>
</evidence>
<evidence type="ECO:0000313" key="2">
    <source>
        <dbReference type="EMBL" id="MEK0307093.1"/>
    </source>
</evidence>
<feature type="domain" description="Metallo-beta-lactamase" evidence="1">
    <location>
        <begin position="65"/>
        <end position="229"/>
    </location>
</feature>
<dbReference type="RefSeq" id="WP_340469804.1">
    <property type="nucleotide sequence ID" value="NZ_JBANBB010000002.1"/>
</dbReference>
<dbReference type="Proteomes" id="UP001373159">
    <property type="component" value="Unassembled WGS sequence"/>
</dbReference>
<sequence length="282" mass="32220">MKLQHLGTAAAERIPGIFCMCDLCKEARRVKGKEIRTQSQALVDDAILLDFPGDTYFHYIRDDFDLPSVTRLFVTHWHSDHFYGEDLAYRMAAYADDNPLHMDVYGSETVRGFYDRAFFLEQQYDHSRLDYHIMHPGESVTFGPVGGKNYRAYAFEAKHGHNFGDCLFYGLSDGRSSLLYAHDTAYFPESTWRTLQEAGLTYDYVSLDCTHALCEGSSSVHMNFADNLRVRDRMVSLGLARQDTIFVCNHFSHRGMATYARMQEAAAKEGFISSYDGMSTDF</sequence>
<dbReference type="PANTHER" id="PTHR42663:SF6">
    <property type="entry name" value="HYDROLASE C777.06C-RELATED"/>
    <property type="match status" value="1"/>
</dbReference>
<comment type="caution">
    <text evidence="2">The sequence shown here is derived from an EMBL/GenBank/DDBJ whole genome shotgun (WGS) entry which is preliminary data.</text>
</comment>
<dbReference type="Gene3D" id="3.60.15.10">
    <property type="entry name" value="Ribonuclease Z/Hydroxyacylglutathione hydrolase-like"/>
    <property type="match status" value="1"/>
</dbReference>
<reference evidence="2 3" key="1">
    <citation type="submission" date="2024-02" db="EMBL/GenBank/DDBJ databases">
        <title>Bifidobacterium honeyensis sp. nov., isolated from the comb honey.</title>
        <authorList>
            <person name="Liu W."/>
            <person name="Li Y."/>
        </authorList>
    </citation>
    <scope>NUCLEOTIDE SEQUENCE [LARGE SCALE GENOMIC DNA]</scope>
    <source>
        <strain evidence="2 3">IMAU50988</strain>
    </source>
</reference>
<name>A0ABU8ZPB7_9BIFI</name>
<dbReference type="Pfam" id="PF12706">
    <property type="entry name" value="Lactamase_B_2"/>
    <property type="match status" value="1"/>
</dbReference>
<dbReference type="PANTHER" id="PTHR42663">
    <property type="entry name" value="HYDROLASE C777.06C-RELATED-RELATED"/>
    <property type="match status" value="1"/>
</dbReference>